<reference evidence="1 2" key="1">
    <citation type="submission" date="2019-01" db="EMBL/GenBank/DDBJ databases">
        <title>Sphingorhabdus lacus sp.nov., isolated from an oligotrophic freshwater lake.</title>
        <authorList>
            <person name="Park M."/>
        </authorList>
    </citation>
    <scope>NUCLEOTIDE SEQUENCE [LARGE SCALE GENOMIC DNA]</scope>
    <source>
        <strain evidence="1 2">IMCC26285</strain>
    </source>
</reference>
<dbReference type="OrthoDB" id="8126713at2"/>
<protein>
    <submittedName>
        <fullName evidence="1">Uncharacterized protein</fullName>
    </submittedName>
</protein>
<comment type="caution">
    <text evidence="1">The sequence shown here is derived from an EMBL/GenBank/DDBJ whole genome shotgun (WGS) entry which is preliminary data.</text>
</comment>
<dbReference type="Proteomes" id="UP000471147">
    <property type="component" value="Unassembled WGS sequence"/>
</dbReference>
<keyword evidence="2" id="KW-1185">Reference proteome</keyword>
<sequence>MREIDWDNLPPTTTPQVPVIVKGFSNGEAATELGKTVGECVATIGSFIDLSTLDGVTIAIDYDAALAEIDRGMAGLKPLDRTNTEELQGVAKTCQVMRDGFRKSHLVFNAKMLVSLIAGEAATDDDRKSAIGIIAHECGHVQVNAQLDVVVPDARLGAVIADFERAVLFQIANICWDEYAVCRLSAPFAPLQNEQHSATVIAVVPGALERAHAYITAYRIHGDNQRIISEAGGELCQPLKAIAYLFGGMDADNLDWHDFPDAQAAVEEAGYAELADALRRHCRSLWESQAEWSVDQDVFAPLIDVAREAFELGGIHFYQSSGEWCISIPFTPETMPDS</sequence>
<organism evidence="1 2">
    <name type="scientific">Sphingorhabdus profundilacus</name>
    <dbReference type="NCBI Taxonomy" id="2509718"/>
    <lineage>
        <taxon>Bacteria</taxon>
        <taxon>Pseudomonadati</taxon>
        <taxon>Pseudomonadota</taxon>
        <taxon>Alphaproteobacteria</taxon>
        <taxon>Sphingomonadales</taxon>
        <taxon>Sphingomonadaceae</taxon>
        <taxon>Sphingorhabdus</taxon>
    </lineage>
</organism>
<dbReference type="AlphaFoldDB" id="A0A6I4M290"/>
<name>A0A6I4M290_9SPHN</name>
<accession>A0A6I4M290</accession>
<gene>
    <name evidence="1" type="ORF">EUU23_10740</name>
</gene>
<proteinExistence type="predicted"/>
<dbReference type="EMBL" id="SDWJ01000002">
    <property type="protein sequence ID" value="MVZ98170.1"/>
    <property type="molecule type" value="Genomic_DNA"/>
</dbReference>
<evidence type="ECO:0000313" key="2">
    <source>
        <dbReference type="Proteomes" id="UP000471147"/>
    </source>
</evidence>
<dbReference type="RefSeq" id="WP_160354117.1">
    <property type="nucleotide sequence ID" value="NZ_SDWJ01000002.1"/>
</dbReference>
<evidence type="ECO:0000313" key="1">
    <source>
        <dbReference type="EMBL" id="MVZ98170.1"/>
    </source>
</evidence>